<dbReference type="RefSeq" id="WP_223411170.1">
    <property type="nucleotide sequence ID" value="NZ_JAGSHT010000023.1"/>
</dbReference>
<evidence type="ECO:0000313" key="8">
    <source>
        <dbReference type="Proteomes" id="UP000826651"/>
    </source>
</evidence>
<feature type="transmembrane region" description="Helical" evidence="6">
    <location>
        <begin position="6"/>
        <end position="29"/>
    </location>
</feature>
<evidence type="ECO:0000256" key="5">
    <source>
        <dbReference type="ARBA" id="ARBA00023136"/>
    </source>
</evidence>
<dbReference type="InterPro" id="IPR001123">
    <property type="entry name" value="LeuE-type"/>
</dbReference>
<evidence type="ECO:0000256" key="4">
    <source>
        <dbReference type="ARBA" id="ARBA00022989"/>
    </source>
</evidence>
<dbReference type="PANTHER" id="PTHR30086:SF20">
    <property type="entry name" value="ARGININE EXPORTER PROTEIN ARGO-RELATED"/>
    <property type="match status" value="1"/>
</dbReference>
<proteinExistence type="predicted"/>
<dbReference type="Proteomes" id="UP000826651">
    <property type="component" value="Unassembled WGS sequence"/>
</dbReference>
<evidence type="ECO:0000256" key="2">
    <source>
        <dbReference type="ARBA" id="ARBA00022475"/>
    </source>
</evidence>
<dbReference type="PANTHER" id="PTHR30086">
    <property type="entry name" value="ARGININE EXPORTER PROTEIN ARGO"/>
    <property type="match status" value="1"/>
</dbReference>
<evidence type="ECO:0000256" key="1">
    <source>
        <dbReference type="ARBA" id="ARBA00004651"/>
    </source>
</evidence>
<organism evidence="7 8">
    <name type="scientific">Occultella gossypii</name>
    <dbReference type="NCBI Taxonomy" id="2800820"/>
    <lineage>
        <taxon>Bacteria</taxon>
        <taxon>Bacillati</taxon>
        <taxon>Actinomycetota</taxon>
        <taxon>Actinomycetes</taxon>
        <taxon>Micrococcales</taxon>
        <taxon>Ruaniaceae</taxon>
        <taxon>Occultella</taxon>
    </lineage>
</organism>
<name>A0ABS7SFM0_9MICO</name>
<feature type="transmembrane region" description="Helical" evidence="6">
    <location>
        <begin position="41"/>
        <end position="65"/>
    </location>
</feature>
<keyword evidence="5 6" id="KW-0472">Membrane</keyword>
<evidence type="ECO:0000256" key="3">
    <source>
        <dbReference type="ARBA" id="ARBA00022692"/>
    </source>
</evidence>
<keyword evidence="2" id="KW-1003">Cell membrane</keyword>
<reference evidence="7 8" key="1">
    <citation type="submission" date="2021-04" db="EMBL/GenBank/DDBJ databases">
        <title>Ruania sp. nov., isolated from sandy soil of mangrove forest.</title>
        <authorList>
            <person name="Ge X."/>
            <person name="Huang R."/>
            <person name="Liu W."/>
        </authorList>
    </citation>
    <scope>NUCLEOTIDE SEQUENCE [LARGE SCALE GENOMIC DNA]</scope>
    <source>
        <strain evidence="7 8">N2-46</strain>
    </source>
</reference>
<dbReference type="PIRSF" id="PIRSF006324">
    <property type="entry name" value="LeuE"/>
    <property type="match status" value="1"/>
</dbReference>
<keyword evidence="3 6" id="KW-0812">Transmembrane</keyword>
<protein>
    <submittedName>
        <fullName evidence="7">LysE family translocator</fullName>
    </submittedName>
</protein>
<sequence>MPTAATMLGFCAATLAILVIPGPSVMYVVARSIAHGRRAGLYSMLGLEVGALLHVAGTAAGLAALLASSEFAFTLLRYAGAAYLLHLGVQQLRVRHEQVDSPAHRTSPASRLRLFRDGVLVDLLNPKTALFFVAFLPQFVDPGRGPATVQVVVLGLVFVLLAALCDSTYAVAAGRLAARLRDSHRTRRRIDRISAGVYVGLAGMAVLV</sequence>
<keyword evidence="8" id="KW-1185">Reference proteome</keyword>
<dbReference type="EMBL" id="JAGSHT010000023">
    <property type="protein sequence ID" value="MBZ2199161.1"/>
    <property type="molecule type" value="Genomic_DNA"/>
</dbReference>
<keyword evidence="4 6" id="KW-1133">Transmembrane helix</keyword>
<evidence type="ECO:0000256" key="6">
    <source>
        <dbReference type="SAM" id="Phobius"/>
    </source>
</evidence>
<feature type="transmembrane region" description="Helical" evidence="6">
    <location>
        <begin position="152"/>
        <end position="178"/>
    </location>
</feature>
<comment type="caution">
    <text evidence="7">The sequence shown here is derived from an EMBL/GenBank/DDBJ whole genome shotgun (WGS) entry which is preliminary data.</text>
</comment>
<dbReference type="Pfam" id="PF01810">
    <property type="entry name" value="LysE"/>
    <property type="match status" value="1"/>
</dbReference>
<feature type="transmembrane region" description="Helical" evidence="6">
    <location>
        <begin position="190"/>
        <end position="207"/>
    </location>
</feature>
<comment type="subcellular location">
    <subcellularLocation>
        <location evidence="1">Cell membrane</location>
        <topology evidence="1">Multi-pass membrane protein</topology>
    </subcellularLocation>
</comment>
<evidence type="ECO:0000313" key="7">
    <source>
        <dbReference type="EMBL" id="MBZ2199161.1"/>
    </source>
</evidence>
<gene>
    <name evidence="7" type="ORF">KCQ71_23655</name>
</gene>
<accession>A0ABS7SFM0</accession>
<feature type="transmembrane region" description="Helical" evidence="6">
    <location>
        <begin position="119"/>
        <end position="140"/>
    </location>
</feature>